<dbReference type="PROSITE" id="PS50931">
    <property type="entry name" value="HTH_LYSR"/>
    <property type="match status" value="1"/>
</dbReference>
<accession>A0A446CE36</accession>
<evidence type="ECO:0000256" key="2">
    <source>
        <dbReference type="ARBA" id="ARBA00023015"/>
    </source>
</evidence>
<dbReference type="InterPro" id="IPR036390">
    <property type="entry name" value="WH_DNA-bd_sf"/>
</dbReference>
<dbReference type="GO" id="GO:0005829">
    <property type="term" value="C:cytosol"/>
    <property type="evidence" value="ECO:0007669"/>
    <property type="project" value="TreeGrafter"/>
</dbReference>
<keyword evidence="3" id="KW-0238">DNA-binding</keyword>
<dbReference type="InterPro" id="IPR005119">
    <property type="entry name" value="LysR_subst-bd"/>
</dbReference>
<dbReference type="AlphaFoldDB" id="A0A446CE36"/>
<dbReference type="SUPFAM" id="SSF53850">
    <property type="entry name" value="Periplasmic binding protein-like II"/>
    <property type="match status" value="1"/>
</dbReference>
<dbReference type="Pfam" id="PF03466">
    <property type="entry name" value="LysR_substrate"/>
    <property type="match status" value="1"/>
</dbReference>
<dbReference type="InterPro" id="IPR036388">
    <property type="entry name" value="WH-like_DNA-bd_sf"/>
</dbReference>
<dbReference type="InterPro" id="IPR050950">
    <property type="entry name" value="HTH-type_LysR_regulators"/>
</dbReference>
<name>A0A446CE36_9BURK</name>
<dbReference type="SUPFAM" id="SSF46785">
    <property type="entry name" value="Winged helix' DNA-binding domain"/>
    <property type="match status" value="1"/>
</dbReference>
<feature type="domain" description="HTH lysR-type" evidence="5">
    <location>
        <begin position="6"/>
        <end position="63"/>
    </location>
</feature>
<reference evidence="6 7" key="1">
    <citation type="submission" date="2018-07" db="EMBL/GenBank/DDBJ databases">
        <authorList>
            <person name="Peeters C."/>
        </authorList>
    </citation>
    <scope>NUCLEOTIDE SEQUENCE [LARGE SCALE GENOMIC DNA]</scope>
    <source>
        <strain evidence="6 7">LMG 3411</strain>
    </source>
</reference>
<evidence type="ECO:0000259" key="5">
    <source>
        <dbReference type="PROSITE" id="PS50931"/>
    </source>
</evidence>
<evidence type="ECO:0000313" key="7">
    <source>
        <dbReference type="Proteomes" id="UP000289184"/>
    </source>
</evidence>
<dbReference type="PANTHER" id="PTHR30419:SF2">
    <property type="entry name" value="LYSR FAMILY TRANSCRIPTIONAL REGULATOR"/>
    <property type="match status" value="1"/>
</dbReference>
<keyword evidence="7" id="KW-1185">Reference proteome</keyword>
<keyword evidence="4" id="KW-0804">Transcription</keyword>
<dbReference type="Gene3D" id="3.40.190.290">
    <property type="match status" value="1"/>
</dbReference>
<dbReference type="PANTHER" id="PTHR30419">
    <property type="entry name" value="HTH-TYPE TRANSCRIPTIONAL REGULATOR YBHD"/>
    <property type="match status" value="1"/>
</dbReference>
<keyword evidence="2" id="KW-0805">Transcription regulation</keyword>
<dbReference type="EMBL" id="UFQB01000008">
    <property type="protein sequence ID" value="SSW66095.1"/>
    <property type="molecule type" value="Genomic_DNA"/>
</dbReference>
<dbReference type="Proteomes" id="UP000289184">
    <property type="component" value="Unassembled WGS sequence"/>
</dbReference>
<organism evidence="6 7">
    <name type="scientific">Achromobacter agilis</name>
    <dbReference type="NCBI Taxonomy" id="1353888"/>
    <lineage>
        <taxon>Bacteria</taxon>
        <taxon>Pseudomonadati</taxon>
        <taxon>Pseudomonadota</taxon>
        <taxon>Betaproteobacteria</taxon>
        <taxon>Burkholderiales</taxon>
        <taxon>Alcaligenaceae</taxon>
        <taxon>Achromobacter</taxon>
    </lineage>
</organism>
<dbReference type="GO" id="GO:0003677">
    <property type="term" value="F:DNA binding"/>
    <property type="evidence" value="ECO:0007669"/>
    <property type="project" value="UniProtKB-KW"/>
</dbReference>
<comment type="similarity">
    <text evidence="1">Belongs to the LysR transcriptional regulatory family.</text>
</comment>
<evidence type="ECO:0000256" key="4">
    <source>
        <dbReference type="ARBA" id="ARBA00023163"/>
    </source>
</evidence>
<proteinExistence type="inferred from homology"/>
<evidence type="ECO:0000256" key="1">
    <source>
        <dbReference type="ARBA" id="ARBA00009437"/>
    </source>
</evidence>
<dbReference type="CDD" id="cd08421">
    <property type="entry name" value="PBP2_LTTR_like_1"/>
    <property type="match status" value="1"/>
</dbReference>
<protein>
    <submittedName>
        <fullName evidence="6">HTH-type transcriptional regulator CysL</fullName>
    </submittedName>
</protein>
<dbReference type="Gene3D" id="1.10.10.10">
    <property type="entry name" value="Winged helix-like DNA-binding domain superfamily/Winged helix DNA-binding domain"/>
    <property type="match status" value="1"/>
</dbReference>
<evidence type="ECO:0000313" key="6">
    <source>
        <dbReference type="EMBL" id="SSW66095.1"/>
    </source>
</evidence>
<sequence>MSSLRYELTDLRVFVAIAEAKSLTGGASDLHLTAPSASYRLKNLEQAMGVPLFVRTQKGMSLTAAGMTVLRYAQTILGNVERLQAEMRRHTDGVEGHIRVYANSSTLSSLPSALSRYLAAYPNVNVDLEEHLSEETVKAVLDGRADIGLVAGAIEMRGLEYISYGQDELIFIIPPRHPLSLLPRVSLETALSHDLVAIGRKSSNFLYLQQMAEQMGLKPRVRVHAPNFDAVLRCVQEGAGISLVPRSVAAPALAQGKVECVQIEESWAVREQRAVMRKQDALPGYARAFISFVTEPRPALDAD</sequence>
<gene>
    <name evidence="6" type="primary">cysL_3</name>
    <name evidence="6" type="ORF">AGI3411_02380</name>
</gene>
<evidence type="ECO:0000256" key="3">
    <source>
        <dbReference type="ARBA" id="ARBA00023125"/>
    </source>
</evidence>
<dbReference type="Pfam" id="PF00126">
    <property type="entry name" value="HTH_1"/>
    <property type="match status" value="1"/>
</dbReference>
<dbReference type="InterPro" id="IPR000847">
    <property type="entry name" value="LysR_HTH_N"/>
</dbReference>
<dbReference type="GO" id="GO:0003700">
    <property type="term" value="F:DNA-binding transcription factor activity"/>
    <property type="evidence" value="ECO:0007669"/>
    <property type="project" value="InterPro"/>
</dbReference>
<dbReference type="FunFam" id="1.10.10.10:FF:000001">
    <property type="entry name" value="LysR family transcriptional regulator"/>
    <property type="match status" value="1"/>
</dbReference>